<evidence type="ECO:0000313" key="4">
    <source>
        <dbReference type="Proteomes" id="UP000567179"/>
    </source>
</evidence>
<dbReference type="EMBL" id="JAACJJ010000044">
    <property type="protein sequence ID" value="KAF5314264.1"/>
    <property type="molecule type" value="Genomic_DNA"/>
</dbReference>
<protein>
    <recommendedName>
        <fullName evidence="5">Macrofage activating glycoprotein</fullName>
    </recommendedName>
</protein>
<evidence type="ECO:0008006" key="5">
    <source>
        <dbReference type="Google" id="ProtNLM"/>
    </source>
</evidence>
<dbReference type="AlphaFoldDB" id="A0A8H5EVV4"/>
<dbReference type="Proteomes" id="UP000567179">
    <property type="component" value="Unassembled WGS sequence"/>
</dbReference>
<reference evidence="3 4" key="1">
    <citation type="journal article" date="2020" name="ISME J.">
        <title>Uncovering the hidden diversity of litter-decomposition mechanisms in mushroom-forming fungi.</title>
        <authorList>
            <person name="Floudas D."/>
            <person name="Bentzer J."/>
            <person name="Ahren D."/>
            <person name="Johansson T."/>
            <person name="Persson P."/>
            <person name="Tunlid A."/>
        </authorList>
    </citation>
    <scope>NUCLEOTIDE SEQUENCE [LARGE SCALE GENOMIC DNA]</scope>
    <source>
        <strain evidence="3 4">CBS 101986</strain>
    </source>
</reference>
<keyword evidence="4" id="KW-1185">Reference proteome</keyword>
<feature type="compositionally biased region" description="Low complexity" evidence="1">
    <location>
        <begin position="344"/>
        <end position="363"/>
    </location>
</feature>
<accession>A0A8H5EVV4</accession>
<proteinExistence type="predicted"/>
<evidence type="ECO:0000256" key="1">
    <source>
        <dbReference type="SAM" id="MobiDB-lite"/>
    </source>
</evidence>
<comment type="caution">
    <text evidence="3">The sequence shown here is derived from an EMBL/GenBank/DDBJ whole genome shotgun (WGS) entry which is preliminary data.</text>
</comment>
<feature type="chain" id="PRO_5034078122" description="Macrofage activating glycoprotein" evidence="2">
    <location>
        <begin position="23"/>
        <end position="389"/>
    </location>
</feature>
<feature type="compositionally biased region" description="Low complexity" evidence="1">
    <location>
        <begin position="326"/>
        <end position="336"/>
    </location>
</feature>
<evidence type="ECO:0000313" key="3">
    <source>
        <dbReference type="EMBL" id="KAF5314264.1"/>
    </source>
</evidence>
<gene>
    <name evidence="3" type="ORF">D9619_011809</name>
</gene>
<name>A0A8H5EVV4_9AGAR</name>
<sequence length="389" mass="39885">MPSSTKMHALLIAAMAALLARAAIDADVPADPQITAAPAPEAIEKRQVAGGPGTPILSTLKFPFTALPDQVYPFPVLRGPQFGFNICNSTTLGAQSNCQTLIFNGPDDFCLWGSPEASGSIGNDEAKVVAYCTKPTHGTRLIPPGAITGLQWMRTSAYIQATGFIDNSALSLTPDDTGGELDPHGADLQGNPLGGVVYSNGTADSDGHTLTQVFNWNTFVGSGQFCFKACFNSIDSPDYCENRYDLIGCSYNMPTAVQNGTFTSCEGELQDPAGIYTTNGQVVTYSMPPTFVQPPYTPRVPTSSSCTTFQSNDLFLAAPSPTAASSASAGPVTAAPGSGGTGTQGATAPGSSPASSAPKPTGTTSGALGVSASWITVGVASAALYALVL</sequence>
<feature type="signal peptide" evidence="2">
    <location>
        <begin position="1"/>
        <end position="22"/>
    </location>
</feature>
<organism evidence="3 4">
    <name type="scientific">Psilocybe cf. subviscida</name>
    <dbReference type="NCBI Taxonomy" id="2480587"/>
    <lineage>
        <taxon>Eukaryota</taxon>
        <taxon>Fungi</taxon>
        <taxon>Dikarya</taxon>
        <taxon>Basidiomycota</taxon>
        <taxon>Agaricomycotina</taxon>
        <taxon>Agaricomycetes</taxon>
        <taxon>Agaricomycetidae</taxon>
        <taxon>Agaricales</taxon>
        <taxon>Agaricineae</taxon>
        <taxon>Strophariaceae</taxon>
        <taxon>Psilocybe</taxon>
    </lineage>
</organism>
<dbReference type="OrthoDB" id="2564904at2759"/>
<evidence type="ECO:0000256" key="2">
    <source>
        <dbReference type="SAM" id="SignalP"/>
    </source>
</evidence>
<keyword evidence="2" id="KW-0732">Signal</keyword>
<feature type="region of interest" description="Disordered" evidence="1">
    <location>
        <begin position="326"/>
        <end position="363"/>
    </location>
</feature>